<keyword evidence="1" id="KW-0418">Kinase</keyword>
<organism evidence="3 4">
    <name type="scientific">Actinomadura craniellae</name>
    <dbReference type="NCBI Taxonomy" id="2231787"/>
    <lineage>
        <taxon>Bacteria</taxon>
        <taxon>Bacillati</taxon>
        <taxon>Actinomycetota</taxon>
        <taxon>Actinomycetes</taxon>
        <taxon>Streptosporangiales</taxon>
        <taxon>Thermomonosporaceae</taxon>
        <taxon>Actinomadura</taxon>
    </lineage>
</organism>
<feature type="domain" description="Histidine kinase/HSP90-like ATPase" evidence="2">
    <location>
        <begin position="42"/>
        <end position="146"/>
    </location>
</feature>
<name>A0A365H453_9ACTN</name>
<accession>A0A365H453</accession>
<keyword evidence="1" id="KW-0723">Serine/threonine-protein kinase</keyword>
<evidence type="ECO:0000313" key="4">
    <source>
        <dbReference type="Proteomes" id="UP000251891"/>
    </source>
</evidence>
<dbReference type="Gene3D" id="3.30.565.10">
    <property type="entry name" value="Histidine kinase-like ATPase, C-terminal domain"/>
    <property type="match status" value="1"/>
</dbReference>
<evidence type="ECO:0000256" key="1">
    <source>
        <dbReference type="ARBA" id="ARBA00022527"/>
    </source>
</evidence>
<proteinExistence type="predicted"/>
<dbReference type="GO" id="GO:0005524">
    <property type="term" value="F:ATP binding"/>
    <property type="evidence" value="ECO:0007669"/>
    <property type="project" value="UniProtKB-KW"/>
</dbReference>
<dbReference type="InterPro" id="IPR050267">
    <property type="entry name" value="Anti-sigma-factor_SerPK"/>
</dbReference>
<keyword evidence="3" id="KW-0067">ATP-binding</keyword>
<evidence type="ECO:0000259" key="2">
    <source>
        <dbReference type="Pfam" id="PF13581"/>
    </source>
</evidence>
<dbReference type="InterPro" id="IPR036890">
    <property type="entry name" value="HATPase_C_sf"/>
</dbReference>
<protein>
    <submittedName>
        <fullName evidence="3">ATP-binding protein</fullName>
    </submittedName>
</protein>
<sequence length="168" mass="17489">MGTPDLFRPDPAHLAAARPAEPCGLGHRVPGYAEGTAAFTLTPRPAAAKTARSLLTTALADWDLSALTSDVSLVVSELVANALLHGAPAVAMRWSIGLRLENRGRSLLCAITDASPRPPATGLPGLTSVSGRGLQLVAGFSDRWGWNLCPCGQGKDVWARFALPAPTT</sequence>
<dbReference type="PANTHER" id="PTHR35526:SF3">
    <property type="entry name" value="ANTI-SIGMA-F FACTOR RSBW"/>
    <property type="match status" value="1"/>
</dbReference>
<dbReference type="InterPro" id="IPR003594">
    <property type="entry name" value="HATPase_dom"/>
</dbReference>
<dbReference type="AlphaFoldDB" id="A0A365H453"/>
<keyword evidence="1" id="KW-0808">Transferase</keyword>
<dbReference type="PANTHER" id="PTHR35526">
    <property type="entry name" value="ANTI-SIGMA-F FACTOR RSBW-RELATED"/>
    <property type="match status" value="1"/>
</dbReference>
<dbReference type="GO" id="GO:0004674">
    <property type="term" value="F:protein serine/threonine kinase activity"/>
    <property type="evidence" value="ECO:0007669"/>
    <property type="project" value="UniProtKB-KW"/>
</dbReference>
<dbReference type="CDD" id="cd16936">
    <property type="entry name" value="HATPase_RsbW-like"/>
    <property type="match status" value="1"/>
</dbReference>
<gene>
    <name evidence="3" type="ORF">DPM19_16450</name>
</gene>
<dbReference type="OrthoDB" id="3867457at2"/>
<reference evidence="3 4" key="1">
    <citation type="submission" date="2018-06" db="EMBL/GenBank/DDBJ databases">
        <title>Actinomadura craniellae sp. nov. isolated from marine sponge Craniella sp.</title>
        <authorList>
            <person name="Li L."/>
            <person name="Xu Q.H."/>
            <person name="Lin H.W."/>
            <person name="Lu Y.H."/>
        </authorList>
    </citation>
    <scope>NUCLEOTIDE SEQUENCE [LARGE SCALE GENOMIC DNA]</scope>
    <source>
        <strain evidence="3 4">LHW63021</strain>
    </source>
</reference>
<keyword evidence="4" id="KW-1185">Reference proteome</keyword>
<dbReference type="Proteomes" id="UP000251891">
    <property type="component" value="Unassembled WGS sequence"/>
</dbReference>
<comment type="caution">
    <text evidence="3">The sequence shown here is derived from an EMBL/GenBank/DDBJ whole genome shotgun (WGS) entry which is preliminary data.</text>
</comment>
<dbReference type="EMBL" id="QLYX01000007">
    <property type="protein sequence ID" value="RAY13894.1"/>
    <property type="molecule type" value="Genomic_DNA"/>
</dbReference>
<evidence type="ECO:0000313" key="3">
    <source>
        <dbReference type="EMBL" id="RAY13894.1"/>
    </source>
</evidence>
<keyword evidence="3" id="KW-0547">Nucleotide-binding</keyword>
<dbReference type="Pfam" id="PF13581">
    <property type="entry name" value="HATPase_c_2"/>
    <property type="match status" value="1"/>
</dbReference>